<evidence type="ECO:0000256" key="3">
    <source>
        <dbReference type="ARBA" id="ARBA00022475"/>
    </source>
</evidence>
<dbReference type="PANTHER" id="PTHR43663:SF2">
    <property type="entry name" value="CHROMATE TRANSPORT PROTEIN-RELATED"/>
    <property type="match status" value="1"/>
</dbReference>
<feature type="transmembrane region" description="Helical" evidence="7">
    <location>
        <begin position="143"/>
        <end position="160"/>
    </location>
</feature>
<dbReference type="PANTHER" id="PTHR43663">
    <property type="entry name" value="CHROMATE TRANSPORT PROTEIN-RELATED"/>
    <property type="match status" value="1"/>
</dbReference>
<dbReference type="KEGG" id="copr:Cop2CBH44_04640"/>
<comment type="subcellular location">
    <subcellularLocation>
        <location evidence="1">Cell membrane</location>
        <topology evidence="1">Multi-pass membrane protein</topology>
    </subcellularLocation>
</comment>
<proteinExistence type="inferred from homology"/>
<evidence type="ECO:0000313" key="8">
    <source>
        <dbReference type="EMBL" id="BCI62111.1"/>
    </source>
</evidence>
<keyword evidence="4 7" id="KW-0812">Transmembrane</keyword>
<evidence type="ECO:0000256" key="1">
    <source>
        <dbReference type="ARBA" id="ARBA00004651"/>
    </source>
</evidence>
<sequence>MFTIGGGYAMIPLIEREIVNKGWLDSKDFMDIFAVTQSLPGVFAVNISIFVGYRLRKIKGSIICALGSILPAFAVMLSIAVFFTHFQDNVWVSKIFNGIRPAVVALILVPCIHTARAVRLRGLNIIFVIAGALLIWLAGISPAYIVLGAIVGGLVYTFWIKEKIGGKI</sequence>
<reference evidence="9" key="1">
    <citation type="submission" date="2020-07" db="EMBL/GenBank/DDBJ databases">
        <title>Complete genome sequencing of Coprobacter sp. strain 2CBH44.</title>
        <authorList>
            <person name="Sakamoto M."/>
            <person name="Murakami T."/>
            <person name="Mori H."/>
        </authorList>
    </citation>
    <scope>NUCLEOTIDE SEQUENCE [LARGE SCALE GENOMIC DNA]</scope>
    <source>
        <strain evidence="9">2CBH44</strain>
    </source>
</reference>
<feature type="transmembrane region" description="Helical" evidence="7">
    <location>
        <begin position="120"/>
        <end position="137"/>
    </location>
</feature>
<dbReference type="EMBL" id="AP023322">
    <property type="protein sequence ID" value="BCI62111.1"/>
    <property type="molecule type" value="Genomic_DNA"/>
</dbReference>
<evidence type="ECO:0000256" key="2">
    <source>
        <dbReference type="ARBA" id="ARBA00005262"/>
    </source>
</evidence>
<accession>A0A7G1HUB4</accession>
<protein>
    <submittedName>
        <fullName evidence="8">Chromate transporter</fullName>
    </submittedName>
</protein>
<name>A0A7G1HUB4_9BACT</name>
<comment type="similarity">
    <text evidence="2">Belongs to the chromate ion transporter (CHR) (TC 2.A.51) family.</text>
</comment>
<evidence type="ECO:0000256" key="4">
    <source>
        <dbReference type="ARBA" id="ARBA00022692"/>
    </source>
</evidence>
<evidence type="ECO:0000256" key="5">
    <source>
        <dbReference type="ARBA" id="ARBA00022989"/>
    </source>
</evidence>
<dbReference type="Proteomes" id="UP000594042">
    <property type="component" value="Chromosome"/>
</dbReference>
<dbReference type="AlphaFoldDB" id="A0A7G1HUB4"/>
<dbReference type="Pfam" id="PF02417">
    <property type="entry name" value="Chromate_transp"/>
    <property type="match status" value="1"/>
</dbReference>
<evidence type="ECO:0000313" key="9">
    <source>
        <dbReference type="Proteomes" id="UP000594042"/>
    </source>
</evidence>
<evidence type="ECO:0000256" key="6">
    <source>
        <dbReference type="ARBA" id="ARBA00023136"/>
    </source>
</evidence>
<feature type="transmembrane region" description="Helical" evidence="7">
    <location>
        <begin position="60"/>
        <end position="83"/>
    </location>
</feature>
<keyword evidence="9" id="KW-1185">Reference proteome</keyword>
<feature type="transmembrane region" description="Helical" evidence="7">
    <location>
        <begin position="32"/>
        <end position="53"/>
    </location>
</feature>
<gene>
    <name evidence="8" type="ORF">Cop2CBH44_04640</name>
</gene>
<keyword evidence="3" id="KW-1003">Cell membrane</keyword>
<dbReference type="GO" id="GO:0005886">
    <property type="term" value="C:plasma membrane"/>
    <property type="evidence" value="ECO:0007669"/>
    <property type="project" value="UniProtKB-SubCell"/>
</dbReference>
<dbReference type="GO" id="GO:0015109">
    <property type="term" value="F:chromate transmembrane transporter activity"/>
    <property type="evidence" value="ECO:0007669"/>
    <property type="project" value="InterPro"/>
</dbReference>
<keyword evidence="6 7" id="KW-0472">Membrane</keyword>
<dbReference type="InterPro" id="IPR052518">
    <property type="entry name" value="CHR_Transporter"/>
</dbReference>
<evidence type="ECO:0000256" key="7">
    <source>
        <dbReference type="SAM" id="Phobius"/>
    </source>
</evidence>
<organism evidence="8 9">
    <name type="scientific">Coprobacter secundus subsp. similis</name>
    <dbReference type="NCBI Taxonomy" id="2751153"/>
    <lineage>
        <taxon>Bacteria</taxon>
        <taxon>Pseudomonadati</taxon>
        <taxon>Bacteroidota</taxon>
        <taxon>Bacteroidia</taxon>
        <taxon>Bacteroidales</taxon>
        <taxon>Barnesiellaceae</taxon>
        <taxon>Coprobacter</taxon>
    </lineage>
</organism>
<feature type="transmembrane region" description="Helical" evidence="7">
    <location>
        <begin position="95"/>
        <end position="113"/>
    </location>
</feature>
<dbReference type="InterPro" id="IPR003370">
    <property type="entry name" value="Chromate_transpt"/>
</dbReference>
<keyword evidence="5 7" id="KW-1133">Transmembrane helix</keyword>